<dbReference type="InterPro" id="IPR011990">
    <property type="entry name" value="TPR-like_helical_dom_sf"/>
</dbReference>
<evidence type="ECO:0008006" key="3">
    <source>
        <dbReference type="Google" id="ProtNLM"/>
    </source>
</evidence>
<accession>A0A813G2Q3</accession>
<name>A0A813G2Q3_POLGL</name>
<protein>
    <recommendedName>
        <fullName evidence="3">Pentatricopeptide repeat-containing protein</fullName>
    </recommendedName>
</protein>
<organism evidence="1 2">
    <name type="scientific">Polarella glacialis</name>
    <name type="common">Dinoflagellate</name>
    <dbReference type="NCBI Taxonomy" id="89957"/>
    <lineage>
        <taxon>Eukaryota</taxon>
        <taxon>Sar</taxon>
        <taxon>Alveolata</taxon>
        <taxon>Dinophyceae</taxon>
        <taxon>Suessiales</taxon>
        <taxon>Suessiaceae</taxon>
        <taxon>Polarella</taxon>
    </lineage>
</organism>
<evidence type="ECO:0000313" key="2">
    <source>
        <dbReference type="Proteomes" id="UP000654075"/>
    </source>
</evidence>
<reference evidence="1" key="1">
    <citation type="submission" date="2021-02" db="EMBL/GenBank/DDBJ databases">
        <authorList>
            <person name="Dougan E. K."/>
            <person name="Rhodes N."/>
            <person name="Thang M."/>
            <person name="Chan C."/>
        </authorList>
    </citation>
    <scope>NUCLEOTIDE SEQUENCE</scope>
</reference>
<proteinExistence type="predicted"/>
<feature type="non-terminal residue" evidence="1">
    <location>
        <position position="1"/>
    </location>
</feature>
<keyword evidence="2" id="KW-1185">Reference proteome</keyword>
<dbReference type="Proteomes" id="UP000654075">
    <property type="component" value="Unassembled WGS sequence"/>
</dbReference>
<feature type="non-terminal residue" evidence="1">
    <location>
        <position position="97"/>
    </location>
</feature>
<gene>
    <name evidence="1" type="ORF">PGLA1383_LOCUS36750</name>
</gene>
<comment type="caution">
    <text evidence="1">The sequence shown here is derived from an EMBL/GenBank/DDBJ whole genome shotgun (WGS) entry which is preliminary data.</text>
</comment>
<evidence type="ECO:0000313" key="1">
    <source>
        <dbReference type="EMBL" id="CAE8619157.1"/>
    </source>
</evidence>
<sequence length="97" mass="10347">LSILECLSLHGLRPDAVTHSSSLAALEKLGLWQKSLTLLEAAMRSGYRLGVVAVNSCISAIGKGLEWQRSLFLLRSLGWQGLAPDKTSFGSACSACE</sequence>
<dbReference type="Gene3D" id="1.25.40.10">
    <property type="entry name" value="Tetratricopeptide repeat domain"/>
    <property type="match status" value="1"/>
</dbReference>
<dbReference type="AlphaFoldDB" id="A0A813G2Q3"/>
<dbReference type="EMBL" id="CAJNNV010026859">
    <property type="protein sequence ID" value="CAE8619157.1"/>
    <property type="molecule type" value="Genomic_DNA"/>
</dbReference>